<reference evidence="1" key="1">
    <citation type="submission" date="2023-03" db="EMBL/GenBank/DDBJ databases">
        <title>Massive genome expansion in bonnet fungi (Mycena s.s.) driven by repeated elements and novel gene families across ecological guilds.</title>
        <authorList>
            <consortium name="Lawrence Berkeley National Laboratory"/>
            <person name="Harder C.B."/>
            <person name="Miyauchi S."/>
            <person name="Viragh M."/>
            <person name="Kuo A."/>
            <person name="Thoen E."/>
            <person name="Andreopoulos B."/>
            <person name="Lu D."/>
            <person name="Skrede I."/>
            <person name="Drula E."/>
            <person name="Henrissat B."/>
            <person name="Morin E."/>
            <person name="Kohler A."/>
            <person name="Barry K."/>
            <person name="LaButti K."/>
            <person name="Morin E."/>
            <person name="Salamov A."/>
            <person name="Lipzen A."/>
            <person name="Mereny Z."/>
            <person name="Hegedus B."/>
            <person name="Baldrian P."/>
            <person name="Stursova M."/>
            <person name="Weitz H."/>
            <person name="Taylor A."/>
            <person name="Grigoriev I.V."/>
            <person name="Nagy L.G."/>
            <person name="Martin F."/>
            <person name="Kauserud H."/>
        </authorList>
    </citation>
    <scope>NUCLEOTIDE SEQUENCE</scope>
    <source>
        <strain evidence="1">CBHHK182m</strain>
    </source>
</reference>
<dbReference type="AlphaFoldDB" id="A0AAD7H461"/>
<evidence type="ECO:0000313" key="2">
    <source>
        <dbReference type="Proteomes" id="UP001215598"/>
    </source>
</evidence>
<protein>
    <submittedName>
        <fullName evidence="1">Uncharacterized protein</fullName>
    </submittedName>
</protein>
<evidence type="ECO:0000313" key="1">
    <source>
        <dbReference type="EMBL" id="KAJ7711888.1"/>
    </source>
</evidence>
<dbReference type="EMBL" id="JARKIB010000383">
    <property type="protein sequence ID" value="KAJ7711888.1"/>
    <property type="molecule type" value="Genomic_DNA"/>
</dbReference>
<name>A0AAD7H461_9AGAR</name>
<accession>A0AAD7H461</accession>
<gene>
    <name evidence="1" type="ORF">B0H16DRAFT_590493</name>
</gene>
<organism evidence="1 2">
    <name type="scientific">Mycena metata</name>
    <dbReference type="NCBI Taxonomy" id="1033252"/>
    <lineage>
        <taxon>Eukaryota</taxon>
        <taxon>Fungi</taxon>
        <taxon>Dikarya</taxon>
        <taxon>Basidiomycota</taxon>
        <taxon>Agaricomycotina</taxon>
        <taxon>Agaricomycetes</taxon>
        <taxon>Agaricomycetidae</taxon>
        <taxon>Agaricales</taxon>
        <taxon>Marasmiineae</taxon>
        <taxon>Mycenaceae</taxon>
        <taxon>Mycena</taxon>
    </lineage>
</organism>
<sequence>MLVALLLGHYRRTPSAFAALAFLFLGLGGLHRASDSLNEKTRMGERWTDRDVGGDHQRVHCAVFEARKIQLEVKRVRTFPPRDHGGVILSE</sequence>
<dbReference type="Proteomes" id="UP001215598">
    <property type="component" value="Unassembled WGS sequence"/>
</dbReference>
<proteinExistence type="predicted"/>
<comment type="caution">
    <text evidence="1">The sequence shown here is derived from an EMBL/GenBank/DDBJ whole genome shotgun (WGS) entry which is preliminary data.</text>
</comment>
<keyword evidence="2" id="KW-1185">Reference proteome</keyword>